<reference evidence="10 11" key="1">
    <citation type="submission" date="2016-11" db="EMBL/GenBank/DDBJ databases">
        <authorList>
            <person name="Jaros S."/>
            <person name="Januszkiewicz K."/>
            <person name="Wedrychowicz H."/>
        </authorList>
    </citation>
    <scope>NUCLEOTIDE SEQUENCE [LARGE SCALE GENOMIC DNA]</scope>
    <source>
        <strain evidence="10 11">DSM 15212</strain>
    </source>
</reference>
<keyword evidence="7" id="KW-1133">Transmembrane helix</keyword>
<feature type="transmembrane region" description="Helical" evidence="7">
    <location>
        <begin position="511"/>
        <end position="530"/>
    </location>
</feature>
<dbReference type="Gene3D" id="1.20.140.70">
    <property type="entry name" value="Oligopeptidase f, N-terminal domain"/>
    <property type="match status" value="1"/>
</dbReference>
<dbReference type="GO" id="GO:0006508">
    <property type="term" value="P:proteolysis"/>
    <property type="evidence" value="ECO:0007669"/>
    <property type="project" value="UniProtKB-KW"/>
</dbReference>
<keyword evidence="1 6" id="KW-0645">Protease</keyword>
<comment type="cofactor">
    <cofactor evidence="6">
        <name>Zn(2+)</name>
        <dbReference type="ChEBI" id="CHEBI:29105"/>
    </cofactor>
    <text evidence="6">Binds 1 zinc ion.</text>
</comment>
<evidence type="ECO:0000259" key="9">
    <source>
        <dbReference type="Pfam" id="PF08439"/>
    </source>
</evidence>
<dbReference type="EMBL" id="FRAG01000021">
    <property type="protein sequence ID" value="SHK02488.1"/>
    <property type="molecule type" value="Genomic_DNA"/>
</dbReference>
<dbReference type="Gene3D" id="1.10.1370.20">
    <property type="entry name" value="Oligoendopeptidase f, C-terminal domain"/>
    <property type="match status" value="1"/>
</dbReference>
<dbReference type="SUPFAM" id="SSF55486">
    <property type="entry name" value="Metalloproteases ('zincins'), catalytic domain"/>
    <property type="match status" value="1"/>
</dbReference>
<evidence type="ECO:0000256" key="1">
    <source>
        <dbReference type="ARBA" id="ARBA00022670"/>
    </source>
</evidence>
<dbReference type="Proteomes" id="UP000184465">
    <property type="component" value="Unassembled WGS sequence"/>
</dbReference>
<keyword evidence="4 6" id="KW-0862">Zinc</keyword>
<feature type="domain" description="Oligopeptidase F N-terminal" evidence="9">
    <location>
        <begin position="116"/>
        <end position="175"/>
    </location>
</feature>
<dbReference type="STRING" id="1121301.SAMN02745912_01997"/>
<dbReference type="Pfam" id="PF08439">
    <property type="entry name" value="Peptidase_M3_N"/>
    <property type="match status" value="1"/>
</dbReference>
<keyword evidence="7" id="KW-0812">Transmembrane</keyword>
<keyword evidence="5 6" id="KW-0482">Metalloprotease</keyword>
<evidence type="ECO:0000256" key="5">
    <source>
        <dbReference type="ARBA" id="ARBA00023049"/>
    </source>
</evidence>
<protein>
    <submittedName>
        <fullName evidence="10">Oligoendopeptidase F</fullName>
    </submittedName>
</protein>
<accession>A0A1M6P3I7</accession>
<dbReference type="InterPro" id="IPR042088">
    <property type="entry name" value="OligoPept_F_C"/>
</dbReference>
<keyword evidence="11" id="KW-1185">Reference proteome</keyword>
<dbReference type="GO" id="GO:0004222">
    <property type="term" value="F:metalloendopeptidase activity"/>
    <property type="evidence" value="ECO:0007669"/>
    <property type="project" value="InterPro"/>
</dbReference>
<dbReference type="Pfam" id="PF01432">
    <property type="entry name" value="Peptidase_M3"/>
    <property type="match status" value="1"/>
</dbReference>
<evidence type="ECO:0000256" key="4">
    <source>
        <dbReference type="ARBA" id="ARBA00022833"/>
    </source>
</evidence>
<feature type="domain" description="Peptidase M3A/M3B catalytic" evidence="8">
    <location>
        <begin position="199"/>
        <end position="573"/>
    </location>
</feature>
<dbReference type="InterPro" id="IPR001567">
    <property type="entry name" value="Pept_M3A_M3B_dom"/>
</dbReference>
<evidence type="ECO:0000313" key="11">
    <source>
        <dbReference type="Proteomes" id="UP000184465"/>
    </source>
</evidence>
<evidence type="ECO:0000256" key="2">
    <source>
        <dbReference type="ARBA" id="ARBA00022723"/>
    </source>
</evidence>
<sequence length="587" mass="69982">MIYWELSKDELLNRKYELLLELQGCLEDLEEIDNVYSHKTESLDIIKNSQEIIAWIEKYEEICERASSVYQVIYLLYSTHMKDSDCEKLYNLCKKKIEKVRLYNEKIKRFFTLQLDEKIKEAMKRTSYKKYKYYIEKIYLEKQHTVSKDMENILSQVKVYAMKAAGELYSQITNRYKYSININGKTKKLSFPEIVPLFKDTNRNIRKSAKQGFIDRYKQDDWLITNIYNNMVQCNNIQRQIKRFKSPISIKNSENNIEDYIVKMAIEIITDYNGLVQNYYDWKSKILGYKMEHWDTTASLKKLQERYSIKEAEEILLETFYQFDNEFGNIAKAFFVEKRIDSSITDDKRKGAFCFSALPDYKPYISVNFNGKVEDVITLAHELGHGIHKTFCSRENYLNYSPSLVISETAAGFCELLVIDRLNNYLYEEDKNKLLITKLENFILPIFTMNLITRFEINAHKEIVKNGFLSFEELCELYIKEWNRVYGDSVHLSKEVYYYWMIYPHIFKDPFYMYSYSLANMLSVAVYYLNMQRGKNFVKKYKELLSSGCNNSTPNLLSIIGIEMADKKFWDDIFTTLKNEFFKKIIK</sequence>
<evidence type="ECO:0000256" key="7">
    <source>
        <dbReference type="SAM" id="Phobius"/>
    </source>
</evidence>
<dbReference type="GO" id="GO:0046872">
    <property type="term" value="F:metal ion binding"/>
    <property type="evidence" value="ECO:0007669"/>
    <property type="project" value="UniProtKB-UniRule"/>
</dbReference>
<evidence type="ECO:0000256" key="6">
    <source>
        <dbReference type="RuleBase" id="RU003435"/>
    </source>
</evidence>
<dbReference type="InterPro" id="IPR013647">
    <property type="entry name" value="OligopepF_N_dom"/>
</dbReference>
<dbReference type="AlphaFoldDB" id="A0A1M6P3I7"/>
<organism evidence="10 11">
    <name type="scientific">Paramaledivibacter caminithermalis (strain DSM 15212 / CIP 107654 / DViRD3)</name>
    <name type="common">Clostridium caminithermale</name>
    <dbReference type="NCBI Taxonomy" id="1121301"/>
    <lineage>
        <taxon>Bacteria</taxon>
        <taxon>Bacillati</taxon>
        <taxon>Bacillota</taxon>
        <taxon>Clostridia</taxon>
        <taxon>Peptostreptococcales</taxon>
        <taxon>Caminicellaceae</taxon>
        <taxon>Paramaledivibacter</taxon>
    </lineage>
</organism>
<evidence type="ECO:0000313" key="10">
    <source>
        <dbReference type="EMBL" id="SHK02488.1"/>
    </source>
</evidence>
<keyword evidence="3 6" id="KW-0378">Hydrolase</keyword>
<proteinExistence type="inferred from homology"/>
<evidence type="ECO:0000256" key="3">
    <source>
        <dbReference type="ARBA" id="ARBA00022801"/>
    </source>
</evidence>
<keyword evidence="2 6" id="KW-0479">Metal-binding</keyword>
<keyword evidence="7" id="KW-0472">Membrane</keyword>
<evidence type="ECO:0000259" key="8">
    <source>
        <dbReference type="Pfam" id="PF01432"/>
    </source>
</evidence>
<name>A0A1M6P3I7_PARC5</name>
<gene>
    <name evidence="10" type="ORF">SAMN02745912_01997</name>
</gene>
<comment type="similarity">
    <text evidence="6">Belongs to the peptidase M3 family.</text>
</comment>